<gene>
    <name evidence="1" type="ORF">AAK873_13200</name>
</gene>
<dbReference type="Proteomes" id="UP001565200">
    <property type="component" value="Unassembled WGS sequence"/>
</dbReference>
<protein>
    <recommendedName>
        <fullName evidence="3">Transcriptional regulator, AbiEi antitoxin, Type IV TA system</fullName>
    </recommendedName>
</protein>
<evidence type="ECO:0000313" key="2">
    <source>
        <dbReference type="Proteomes" id="UP001565200"/>
    </source>
</evidence>
<keyword evidence="2" id="KW-1185">Reference proteome</keyword>
<proteinExistence type="predicted"/>
<accession>A0ABV4D251</accession>
<evidence type="ECO:0000313" key="1">
    <source>
        <dbReference type="EMBL" id="MEY8246560.1"/>
    </source>
</evidence>
<dbReference type="RefSeq" id="WP_123612848.1">
    <property type="nucleotide sequence ID" value="NZ_JBCLPP010000056.1"/>
</dbReference>
<sequence>MNLEDFRNTPFRMQDLSSVFPNCANLKMKAKRLEYDGDIIRLKKGLYVASPLTSRMELSPFLLANHIYGPSYVSMQTALRYYGFIPEAVYSVQSMTTGVARDYENTVGTFNYIHVPARYYNIGVTMKESTGATFMIATPEKALCDLMVFTPNLNLRFQTSMRDYLEDDIRFDMDALLNFDLDIIKDCAEVSRKKTMLNQLIKFIENERNI</sequence>
<dbReference type="EMBL" id="JBCLPP010000056">
    <property type="protein sequence ID" value="MEY8246560.1"/>
    <property type="molecule type" value="Genomic_DNA"/>
</dbReference>
<name>A0ABV4D251_9BACT</name>
<reference evidence="1 2" key="1">
    <citation type="submission" date="2024-03" db="EMBL/GenBank/DDBJ databases">
        <title>Mouse gut bacterial collection (mGBC) of GemPharmatech.</title>
        <authorList>
            <person name="He Y."/>
            <person name="Dong L."/>
            <person name="Wu D."/>
            <person name="Gao X."/>
            <person name="Lin Z."/>
        </authorList>
    </citation>
    <scope>NUCLEOTIDE SEQUENCE [LARGE SCALE GENOMIC DNA]</scope>
    <source>
        <strain evidence="1 2">54-13</strain>
    </source>
</reference>
<evidence type="ECO:0008006" key="3">
    <source>
        <dbReference type="Google" id="ProtNLM"/>
    </source>
</evidence>
<comment type="caution">
    <text evidence="1">The sequence shown here is derived from an EMBL/GenBank/DDBJ whole genome shotgun (WGS) entry which is preliminary data.</text>
</comment>
<organism evidence="1 2">
    <name type="scientific">Heminiphilus faecis</name>
    <dbReference type="NCBI Taxonomy" id="2601703"/>
    <lineage>
        <taxon>Bacteria</taxon>
        <taxon>Pseudomonadati</taxon>
        <taxon>Bacteroidota</taxon>
        <taxon>Bacteroidia</taxon>
        <taxon>Bacteroidales</taxon>
        <taxon>Muribaculaceae</taxon>
        <taxon>Heminiphilus</taxon>
    </lineage>
</organism>